<dbReference type="PANTHER" id="PTHR33055:SF3">
    <property type="entry name" value="PUTATIVE TRANSPOSASE FOR IS117-RELATED"/>
    <property type="match status" value="1"/>
</dbReference>
<reference evidence="2 3" key="1">
    <citation type="submission" date="2011-01" db="EMBL/GenBank/DDBJ databases">
        <authorList>
            <person name="Muzny D."/>
            <person name="Qin X."/>
            <person name="Deng J."/>
            <person name="Jiang H."/>
            <person name="Liu Y."/>
            <person name="Qu J."/>
            <person name="Song X.-Z."/>
            <person name="Zhang L."/>
            <person name="Thornton R."/>
            <person name="Coyle M."/>
            <person name="Francisco L."/>
            <person name="Jackson L."/>
            <person name="Javaid M."/>
            <person name="Korchina V."/>
            <person name="Kovar C."/>
            <person name="Mata R."/>
            <person name="Mathew T."/>
            <person name="Ngo R."/>
            <person name="Nguyen L."/>
            <person name="Nguyen N."/>
            <person name="Okwuonu G."/>
            <person name="Ongeri F."/>
            <person name="Pham C."/>
            <person name="Simmons D."/>
            <person name="Wilczek-Boney K."/>
            <person name="Hale W."/>
            <person name="Jakkamsetti A."/>
            <person name="Pham P."/>
            <person name="Ruth R."/>
            <person name="San Lucas F."/>
            <person name="Warren J."/>
            <person name="Zhang J."/>
            <person name="Zhao Z."/>
            <person name="Zhou C."/>
            <person name="Zhu D."/>
            <person name="Lee S."/>
            <person name="Bess C."/>
            <person name="Blankenburg K."/>
            <person name="Forbes L."/>
            <person name="Fu Q."/>
            <person name="Gubbala S."/>
            <person name="Hirani K."/>
            <person name="Jayaseelan J.C."/>
            <person name="Lara F."/>
            <person name="Munidasa M."/>
            <person name="Palculict T."/>
            <person name="Patil S."/>
            <person name="Pu L.-L."/>
            <person name="Saada N."/>
            <person name="Tang L."/>
            <person name="Weissenberger G."/>
            <person name="Zhu Y."/>
            <person name="Hemphill L."/>
            <person name="Shang Y."/>
            <person name="Youmans B."/>
            <person name="Ayvaz T."/>
            <person name="Ross M."/>
            <person name="Santibanez J."/>
            <person name="Aqrawi P."/>
            <person name="Gross S."/>
            <person name="Joshi V."/>
            <person name="Fowler G."/>
            <person name="Nazareth L."/>
            <person name="Reid J."/>
            <person name="Worley K."/>
            <person name="Petrosino J."/>
            <person name="Highlander S."/>
            <person name="Gibbs R."/>
        </authorList>
    </citation>
    <scope>NUCLEOTIDE SEQUENCE [LARGE SCALE GENOMIC DNA]</scope>
    <source>
        <strain evidence="2 3">ATCC 33394</strain>
    </source>
</reference>
<protein>
    <submittedName>
        <fullName evidence="2">Transposase</fullName>
    </submittedName>
</protein>
<gene>
    <name evidence="2" type="primary">pivNM</name>
    <name evidence="2" type="ORF">HMPREF9098_2240</name>
</gene>
<accession>F0F2A5</accession>
<dbReference type="EMBL" id="AEWV01000042">
    <property type="protein sequence ID" value="EGC16405.1"/>
    <property type="molecule type" value="Genomic_DNA"/>
</dbReference>
<dbReference type="GO" id="GO:0004803">
    <property type="term" value="F:transposase activity"/>
    <property type="evidence" value="ECO:0007669"/>
    <property type="project" value="InterPro"/>
</dbReference>
<organism evidence="2 3">
    <name type="scientific">Kingella denitrificans ATCC 33394</name>
    <dbReference type="NCBI Taxonomy" id="888741"/>
    <lineage>
        <taxon>Bacteria</taxon>
        <taxon>Pseudomonadati</taxon>
        <taxon>Pseudomonadota</taxon>
        <taxon>Betaproteobacteria</taxon>
        <taxon>Neisseriales</taxon>
        <taxon>Neisseriaceae</taxon>
        <taxon>Kingella</taxon>
    </lineage>
</organism>
<sequence length="225" mass="25531">MLACNGKQVAPAGGQAFWPHPTYAKIYPPYDTRITCIGRKPCPKIGAYGFFLPKHNSIMATSPNRKVCTMTTIYLGLDISKDKIDTVTNQTPHITVSNDATGYRALLDYLHGHQINPSQIHACCESTNIYYLGIAQYLYSHHIKISVVNPIAIKAYAKMQLRRVKTDKQDVKLIADYCRLEQPQAWQPESDGKRQLKNIHRRIEQLMAICVQEQNRLQVADECVK</sequence>
<dbReference type="InterPro" id="IPR047650">
    <property type="entry name" value="Transpos_IS110"/>
</dbReference>
<dbReference type="GO" id="GO:0003677">
    <property type="term" value="F:DNA binding"/>
    <property type="evidence" value="ECO:0007669"/>
    <property type="project" value="InterPro"/>
</dbReference>
<dbReference type="PANTHER" id="PTHR33055">
    <property type="entry name" value="TRANSPOSASE FOR INSERTION SEQUENCE ELEMENT IS1111A"/>
    <property type="match status" value="1"/>
</dbReference>
<comment type="caution">
    <text evidence="2">The sequence shown here is derived from an EMBL/GenBank/DDBJ whole genome shotgun (WGS) entry which is preliminary data.</text>
</comment>
<dbReference type="InterPro" id="IPR002525">
    <property type="entry name" value="Transp_IS110-like_N"/>
</dbReference>
<dbReference type="Proteomes" id="UP000004088">
    <property type="component" value="Unassembled WGS sequence"/>
</dbReference>
<proteinExistence type="predicted"/>
<name>F0F2A5_9NEIS</name>
<dbReference type="Pfam" id="PF01548">
    <property type="entry name" value="DEDD_Tnp_IS110"/>
    <property type="match status" value="1"/>
</dbReference>
<dbReference type="STRING" id="888741.HMPREF9098_2240"/>
<feature type="domain" description="Transposase IS110-like N-terminal" evidence="1">
    <location>
        <begin position="76"/>
        <end position="218"/>
    </location>
</feature>
<dbReference type="GO" id="GO:0006313">
    <property type="term" value="P:DNA transposition"/>
    <property type="evidence" value="ECO:0007669"/>
    <property type="project" value="InterPro"/>
</dbReference>
<evidence type="ECO:0000259" key="1">
    <source>
        <dbReference type="Pfam" id="PF01548"/>
    </source>
</evidence>
<dbReference type="HOGENOM" id="CLU_036902_6_4_4"/>
<keyword evidence="3" id="KW-1185">Reference proteome</keyword>
<evidence type="ECO:0000313" key="2">
    <source>
        <dbReference type="EMBL" id="EGC16405.1"/>
    </source>
</evidence>
<dbReference type="AlphaFoldDB" id="F0F2A5"/>
<evidence type="ECO:0000313" key="3">
    <source>
        <dbReference type="Proteomes" id="UP000004088"/>
    </source>
</evidence>